<dbReference type="AlphaFoldDB" id="A0AAD5MFY4"/>
<reference evidence="1" key="1">
    <citation type="submission" date="2021-06" db="EMBL/GenBank/DDBJ databases">
        <title>Parelaphostrongylus tenuis whole genome reference sequence.</title>
        <authorList>
            <person name="Garwood T.J."/>
            <person name="Larsen P.A."/>
            <person name="Fountain-Jones N.M."/>
            <person name="Garbe J.R."/>
            <person name="Macchietto M.G."/>
            <person name="Kania S.A."/>
            <person name="Gerhold R.W."/>
            <person name="Richards J.E."/>
            <person name="Wolf T.M."/>
        </authorList>
    </citation>
    <scope>NUCLEOTIDE SEQUENCE</scope>
    <source>
        <strain evidence="1">MNPRO001-30</strain>
        <tissue evidence="1">Meninges</tissue>
    </source>
</reference>
<protein>
    <submittedName>
        <fullName evidence="1">Uncharacterized protein</fullName>
    </submittedName>
</protein>
<organism evidence="1 2">
    <name type="scientific">Parelaphostrongylus tenuis</name>
    <name type="common">Meningeal worm</name>
    <dbReference type="NCBI Taxonomy" id="148309"/>
    <lineage>
        <taxon>Eukaryota</taxon>
        <taxon>Metazoa</taxon>
        <taxon>Ecdysozoa</taxon>
        <taxon>Nematoda</taxon>
        <taxon>Chromadorea</taxon>
        <taxon>Rhabditida</taxon>
        <taxon>Rhabditina</taxon>
        <taxon>Rhabditomorpha</taxon>
        <taxon>Strongyloidea</taxon>
        <taxon>Metastrongylidae</taxon>
        <taxon>Parelaphostrongylus</taxon>
    </lineage>
</organism>
<comment type="caution">
    <text evidence="1">The sequence shown here is derived from an EMBL/GenBank/DDBJ whole genome shotgun (WGS) entry which is preliminary data.</text>
</comment>
<accession>A0AAD5MFY4</accession>
<proteinExistence type="predicted"/>
<sequence>MGSTASEDESSKYRRLAQIIPNEAQESFRAFHLIQTTLQPTMHMPVMKRIKTRRYVYVRGRDVV</sequence>
<evidence type="ECO:0000313" key="2">
    <source>
        <dbReference type="Proteomes" id="UP001196413"/>
    </source>
</evidence>
<dbReference type="EMBL" id="JAHQIW010003251">
    <property type="protein sequence ID" value="KAJ1357857.1"/>
    <property type="molecule type" value="Genomic_DNA"/>
</dbReference>
<dbReference type="Proteomes" id="UP001196413">
    <property type="component" value="Unassembled WGS sequence"/>
</dbReference>
<evidence type="ECO:0000313" key="1">
    <source>
        <dbReference type="EMBL" id="KAJ1357857.1"/>
    </source>
</evidence>
<keyword evidence="2" id="KW-1185">Reference proteome</keyword>
<name>A0AAD5MFY4_PARTN</name>
<gene>
    <name evidence="1" type="ORF">KIN20_016114</name>
</gene>